<dbReference type="HOGENOM" id="CLU_002807_0_0_1"/>
<dbReference type="PRINTS" id="PR00700">
    <property type="entry name" value="PRTYPHPHTASE"/>
</dbReference>
<dbReference type="EMBL" id="DS268493">
    <property type="protein sequence ID" value="EFP11805.1"/>
    <property type="molecule type" value="Genomic_DNA"/>
</dbReference>
<feature type="compositionally biased region" description="Low complexity" evidence="1">
    <location>
        <begin position="1614"/>
        <end position="1627"/>
    </location>
</feature>
<dbReference type="Pfam" id="PF00102">
    <property type="entry name" value="Y_phosphatase"/>
    <property type="match status" value="2"/>
</dbReference>
<feature type="domain" description="Tyrosine specific protein phosphatases" evidence="3">
    <location>
        <begin position="1500"/>
        <end position="1555"/>
    </location>
</feature>
<feature type="domain" description="Tyrosine-protein phosphatase" evidence="2">
    <location>
        <begin position="890"/>
        <end position="1094"/>
    </location>
</feature>
<evidence type="ECO:0008006" key="6">
    <source>
        <dbReference type="Google" id="ProtNLM"/>
    </source>
</evidence>
<dbReference type="Gene3D" id="3.90.190.10">
    <property type="entry name" value="Protein tyrosine phosphatase superfamily"/>
    <property type="match status" value="2"/>
</dbReference>
<dbReference type="OrthoDB" id="5846887at2759"/>
<name>E3MXW0_CAERE</name>
<accession>E3MXW0</accession>
<sequence>MKNVKHVAFQTCCEKTPVNKSSRISAFTPSCPFSIKYMYTTNDSLNDYLDHSIIIAHIVNGIALQHGLMNGSIPVNDVIGELLHLGSVDVPTVANFKKDGITALSGKLTDIKSKPVTNDVTEVEDQTLAWNDLIVKSMTVKSWNASANEFFDDVQKFSVNFNFSSLTSVTVSLSTADQQLKAISAYPDVTTPIQQDMAYRSFKYLHDSVVAAITQADTFNSAVLALKQQYPLLKNVNTVFEPIETVLKLTKTRIDLPLDRDTNKINATRDNLQQVVDSIEDAKSSLEDTSTLQKVATSISNPISSKTSFTHGFPNGFADIEVLKKKDVENPWIAEITNTERSSMDKLDNGLQPLFDVSKQLAPLEEQLVSISSVSVIDAVESLSQVYQEISGLNSDSAEKLGNLIDEIYSCRESAKTFDKFRFREAEDLVEQAKKLGSVAEIKPIQVDGDKLKNELNDFMKSLAFSNFQNETTSIPEVKAVLEKLKSTGGLDKITNTLNTFQKAFDTFPTTGLKEAADAIMKSKDKRDFPFLVDEMSLHSCLQKLKDDSVMISETIQAMREVRKVDTEKLVKVQSAATTLSEVAGELSDVGSIRDTMNKDVTEATTNVNKLPDSLTKSKVIGQSINSLRSAFLLRDLKKQVEQLKTIDSTVQVEIHKISDPTVKTAIQQQWGDHNKEMIELYETLGKVESFEKNLNVSNLTTIGAYGTPLTALATLTSVTMNAKEKSKALGALLSDGSLQMNPTVKKTIEDGQKTLDQLADLDLGFASHSSQFQSAPGVFNALHDFLTKLLQIPMSPTQPSAQIPVTQGGSVGASPIQLPLIIGITFGSLFVAGGMVAGGFFGYKKWDARNQLLKLVEWIMKHCFKNLANVKDVHCGYMQVMNANAELWRKKTTLAEDKKRFPTQSCNPDTALLVPNGKDEVMVFANKVTTLGGLPFIATHAPKDAAEFWKMTLSQNPEFIVSLCGDEEMKTLNCDYYPKKGEKPKKFGDFTVALTSEEMTPNDVNKRSLTVTCGEKSLQLTHLQAVKWPVNDIPDDHETAFELMKLVNKSKSPVIVHCSDGNDATMSFIGLQFIFEEVRSHPRLNFGHFMHEMCERTWHPIEKYTFSAWTVLGVRKHLYDECKLPDEHKVDYDHDLKLLKDLKKEWIKEDEKKKEEDEKKKEEDEKKKEEDEKRKEEEKVRIENEKKRQDAEDERVQKDEAEKAQLNKDLADLKRDKELQEEYLEIIKKDNSELRNDKMIRNRRDARQRERIIAENRKLTIAEAERNNNRFEWVVKNYSEKVELHYKFHTGVLMRYLQSMKPDTKKAKECLPERKHGFSKKYCNPDTAVLAMQDGVKIPIHANYVSSDTPDGTKFIATQAPTKHDEDCDDTTADFWVMTLYHDTKFIVSLCTEEEMKQLAQYYHPDPKQSVTCGRYTIETVSVDLVFNEEVKKRTLKVTDTEKEMSKTVYHFQFLKWVDQKIPNGHNAAIEVMEVVNKHKVRTEVWTLANSLFQFQRHVVVHCKAGVGRTMSFIGLQFVYEEIYNNPKLVTVMEPMRKMRELRWDAVQSVEQSFWIYLGVVLRLVRKLNLSAHYYDNQFKLMPEFSRMYNGANEKVKKGKDKNKTEEREKGGSDVVESVSDLSDYSSSEKESDSGDETDD</sequence>
<dbReference type="STRING" id="31234.E3MXW0"/>
<proteinExistence type="predicted"/>
<dbReference type="CDD" id="cd00047">
    <property type="entry name" value="PTPc"/>
    <property type="match status" value="2"/>
</dbReference>
<dbReference type="SUPFAM" id="SSF52799">
    <property type="entry name" value="(Phosphotyrosine protein) phosphatases II"/>
    <property type="match status" value="2"/>
</dbReference>
<dbReference type="PANTHER" id="PTHR32525:SF1">
    <property type="entry name" value="DOMAIN OF UNKNOWN FUNCTION WSN DOMAIN-CONTAINING PROTEIN-RELATED"/>
    <property type="match status" value="1"/>
</dbReference>
<dbReference type="SMART" id="SM00453">
    <property type="entry name" value="WSN"/>
    <property type="match status" value="1"/>
</dbReference>
<feature type="domain" description="Tyrosine-protein phosphatase" evidence="2">
    <location>
        <begin position="1323"/>
        <end position="1564"/>
    </location>
</feature>
<dbReference type="InterPro" id="IPR003595">
    <property type="entry name" value="Tyr_Pase_cat"/>
</dbReference>
<evidence type="ECO:0000313" key="5">
    <source>
        <dbReference type="Proteomes" id="UP000008281"/>
    </source>
</evidence>
<feature type="region of interest" description="Disordered" evidence="1">
    <location>
        <begin position="1594"/>
        <end position="1641"/>
    </location>
</feature>
<reference evidence="4" key="1">
    <citation type="submission" date="2007-07" db="EMBL/GenBank/DDBJ databases">
        <title>PCAP assembly of the Caenorhabditis remanei genome.</title>
        <authorList>
            <consortium name="The Caenorhabditis remanei Sequencing Consortium"/>
            <person name="Wilson R.K."/>
        </authorList>
    </citation>
    <scope>NUCLEOTIDE SEQUENCE [LARGE SCALE GENOMIC DNA]</scope>
    <source>
        <strain evidence="4">PB4641</strain>
    </source>
</reference>
<feature type="compositionally biased region" description="Basic and acidic residues" evidence="1">
    <location>
        <begin position="1603"/>
        <end position="1613"/>
    </location>
</feature>
<dbReference type="PANTHER" id="PTHR32525">
    <property type="entry name" value="PROTEIN-TYROSINE-PHOSPHATASE"/>
    <property type="match status" value="1"/>
</dbReference>
<dbReference type="GO" id="GO:0004725">
    <property type="term" value="F:protein tyrosine phosphatase activity"/>
    <property type="evidence" value="ECO:0007669"/>
    <property type="project" value="InterPro"/>
</dbReference>
<evidence type="ECO:0000256" key="1">
    <source>
        <dbReference type="SAM" id="MobiDB-lite"/>
    </source>
</evidence>
<dbReference type="eggNOG" id="ENOG502QR81">
    <property type="taxonomic scope" value="Eukaryota"/>
</dbReference>
<organism evidence="5">
    <name type="scientific">Caenorhabditis remanei</name>
    <name type="common">Caenorhabditis vulgaris</name>
    <dbReference type="NCBI Taxonomy" id="31234"/>
    <lineage>
        <taxon>Eukaryota</taxon>
        <taxon>Metazoa</taxon>
        <taxon>Ecdysozoa</taxon>
        <taxon>Nematoda</taxon>
        <taxon>Chromadorea</taxon>
        <taxon>Rhabditida</taxon>
        <taxon>Rhabditina</taxon>
        <taxon>Rhabditomorpha</taxon>
        <taxon>Rhabditoidea</taxon>
        <taxon>Rhabditidae</taxon>
        <taxon>Peloderinae</taxon>
        <taxon>Caenorhabditis</taxon>
    </lineage>
</organism>
<dbReference type="SMART" id="SM00404">
    <property type="entry name" value="PTPc_motif"/>
    <property type="match status" value="2"/>
</dbReference>
<evidence type="ECO:0000313" key="4">
    <source>
        <dbReference type="EMBL" id="EFP11805.1"/>
    </source>
</evidence>
<keyword evidence="5" id="KW-1185">Reference proteome</keyword>
<dbReference type="InterPro" id="IPR000242">
    <property type="entry name" value="PTP_cat"/>
</dbReference>
<evidence type="ECO:0000259" key="2">
    <source>
        <dbReference type="PROSITE" id="PS50055"/>
    </source>
</evidence>
<dbReference type="InterPro" id="IPR003125">
    <property type="entry name" value="WSN"/>
</dbReference>
<feature type="region of interest" description="Disordered" evidence="1">
    <location>
        <begin position="1151"/>
        <end position="1204"/>
    </location>
</feature>
<gene>
    <name evidence="4" type="ORF">CRE_26725</name>
</gene>
<dbReference type="InterPro" id="IPR029021">
    <property type="entry name" value="Prot-tyrosine_phosphatase-like"/>
</dbReference>
<dbReference type="Proteomes" id="UP000008281">
    <property type="component" value="Unassembled WGS sequence"/>
</dbReference>
<dbReference type="Pfam" id="PF02206">
    <property type="entry name" value="WSN"/>
    <property type="match status" value="1"/>
</dbReference>
<dbReference type="InterPro" id="IPR000387">
    <property type="entry name" value="Tyr_Pase_dom"/>
</dbReference>
<dbReference type="SMART" id="SM00194">
    <property type="entry name" value="PTPc"/>
    <property type="match status" value="2"/>
</dbReference>
<dbReference type="InParanoid" id="E3MXW0"/>
<evidence type="ECO:0000259" key="3">
    <source>
        <dbReference type="PROSITE" id="PS50056"/>
    </source>
</evidence>
<dbReference type="PROSITE" id="PS50056">
    <property type="entry name" value="TYR_PHOSPHATASE_2"/>
    <property type="match status" value="1"/>
</dbReference>
<protein>
    <recommendedName>
        <fullName evidence="6">Tyrosine-protein phosphatase domain-containing protein</fullName>
    </recommendedName>
</protein>
<dbReference type="PROSITE" id="PS50055">
    <property type="entry name" value="TYR_PHOSPHATASE_PTP"/>
    <property type="match status" value="2"/>
</dbReference>